<evidence type="ECO:0000259" key="1">
    <source>
        <dbReference type="Pfam" id="PF16087"/>
    </source>
</evidence>
<dbReference type="Proteomes" id="UP000826195">
    <property type="component" value="Unassembled WGS sequence"/>
</dbReference>
<comment type="caution">
    <text evidence="2">The sequence shown here is derived from an EMBL/GenBank/DDBJ whole genome shotgun (WGS) entry which is preliminary data.</text>
</comment>
<dbReference type="EMBL" id="JAHXZJ010002157">
    <property type="protein sequence ID" value="KAH0548068.1"/>
    <property type="molecule type" value="Genomic_DNA"/>
</dbReference>
<dbReference type="Pfam" id="PF16087">
    <property type="entry name" value="DUF4817"/>
    <property type="match status" value="1"/>
</dbReference>
<sequence>MDNYSNADYVEMLILYGECQRNARLTCRVYRERFPDRQRFPTHGLITRLVNRARESGYVGLNHIERVGRPRDQIREFSVFSVVKRHHLEQLKIQDLFYV</sequence>
<organism evidence="2 3">
    <name type="scientific">Cotesia glomerata</name>
    <name type="common">Lepidopteran parasitic wasp</name>
    <name type="synonym">Apanteles glomeratus</name>
    <dbReference type="NCBI Taxonomy" id="32391"/>
    <lineage>
        <taxon>Eukaryota</taxon>
        <taxon>Metazoa</taxon>
        <taxon>Ecdysozoa</taxon>
        <taxon>Arthropoda</taxon>
        <taxon>Hexapoda</taxon>
        <taxon>Insecta</taxon>
        <taxon>Pterygota</taxon>
        <taxon>Neoptera</taxon>
        <taxon>Endopterygota</taxon>
        <taxon>Hymenoptera</taxon>
        <taxon>Apocrita</taxon>
        <taxon>Ichneumonoidea</taxon>
        <taxon>Braconidae</taxon>
        <taxon>Microgastrinae</taxon>
        <taxon>Cotesia</taxon>
    </lineage>
</organism>
<reference evidence="2 3" key="1">
    <citation type="journal article" date="2021" name="J. Hered.">
        <title>A chromosome-level genome assembly of the parasitoid wasp, Cotesia glomerata (Hymenoptera: Braconidae).</title>
        <authorList>
            <person name="Pinto B.J."/>
            <person name="Weis J.J."/>
            <person name="Gamble T."/>
            <person name="Ode P.J."/>
            <person name="Paul R."/>
            <person name="Zaspel J.M."/>
        </authorList>
    </citation>
    <scope>NUCLEOTIDE SEQUENCE [LARGE SCALE GENOMIC DNA]</scope>
    <source>
        <strain evidence="2">CgM1</strain>
    </source>
</reference>
<gene>
    <name evidence="2" type="ORF">KQX54_000246</name>
</gene>
<dbReference type="AlphaFoldDB" id="A0AAV7I8A2"/>
<dbReference type="InterPro" id="IPR032135">
    <property type="entry name" value="DUF4817"/>
</dbReference>
<proteinExistence type="predicted"/>
<keyword evidence="3" id="KW-1185">Reference proteome</keyword>
<evidence type="ECO:0000313" key="2">
    <source>
        <dbReference type="EMBL" id="KAH0548068.1"/>
    </source>
</evidence>
<evidence type="ECO:0000313" key="3">
    <source>
        <dbReference type="Proteomes" id="UP000826195"/>
    </source>
</evidence>
<feature type="domain" description="DUF4817" evidence="1">
    <location>
        <begin position="7"/>
        <end position="59"/>
    </location>
</feature>
<protein>
    <recommendedName>
        <fullName evidence="1">DUF4817 domain-containing protein</fullName>
    </recommendedName>
</protein>
<accession>A0AAV7I8A2</accession>
<name>A0AAV7I8A2_COTGL</name>